<dbReference type="GO" id="GO:0006520">
    <property type="term" value="P:amino acid metabolic process"/>
    <property type="evidence" value="ECO:0007669"/>
    <property type="project" value="InterPro"/>
</dbReference>
<comment type="cofactor">
    <cofactor evidence="1">
        <name>pyridoxal 5'-phosphate</name>
        <dbReference type="ChEBI" id="CHEBI:597326"/>
    </cofactor>
</comment>
<keyword evidence="3 9" id="KW-0032">Aminotransferase</keyword>
<dbReference type="GO" id="GO:0008483">
    <property type="term" value="F:transaminase activity"/>
    <property type="evidence" value="ECO:0007669"/>
    <property type="project" value="UniProtKB-KW"/>
</dbReference>
<dbReference type="InterPro" id="IPR050596">
    <property type="entry name" value="AspAT/PAT-like"/>
</dbReference>
<evidence type="ECO:0000259" key="8">
    <source>
        <dbReference type="Pfam" id="PF00975"/>
    </source>
</evidence>
<dbReference type="SUPFAM" id="SSF53474">
    <property type="entry name" value="alpha/beta-Hydrolases"/>
    <property type="match status" value="1"/>
</dbReference>
<dbReference type="InterPro" id="IPR015421">
    <property type="entry name" value="PyrdxlP-dep_Trfase_major"/>
</dbReference>
<dbReference type="Gene3D" id="3.90.1150.10">
    <property type="entry name" value="Aspartate Aminotransferase, domain 1"/>
    <property type="match status" value="1"/>
</dbReference>
<dbReference type="RefSeq" id="WP_257925004.1">
    <property type="nucleotide sequence ID" value="NZ_JAMXQV010000025.1"/>
</dbReference>
<dbReference type="InterPro" id="IPR004839">
    <property type="entry name" value="Aminotransferase_I/II_large"/>
</dbReference>
<dbReference type="SUPFAM" id="SSF53383">
    <property type="entry name" value="PLP-dependent transferases"/>
    <property type="match status" value="1"/>
</dbReference>
<name>A0A9X2SN71_9PSEU</name>
<comment type="caution">
    <text evidence="9">The sequence shown here is derived from an EMBL/GenBank/DDBJ whole genome shotgun (WGS) entry which is preliminary data.</text>
</comment>
<evidence type="ECO:0000259" key="7">
    <source>
        <dbReference type="Pfam" id="PF00155"/>
    </source>
</evidence>
<feature type="domain" description="Aminotransferase class I/classII large" evidence="7">
    <location>
        <begin position="269"/>
        <end position="610"/>
    </location>
</feature>
<comment type="similarity">
    <text evidence="2">Belongs to the class-I pyridoxal-phosphate-dependent aminotransferase family.</text>
</comment>
<dbReference type="AlphaFoldDB" id="A0A9X2SN71"/>
<dbReference type="Gene3D" id="3.40.640.10">
    <property type="entry name" value="Type I PLP-dependent aspartate aminotransferase-like (Major domain)"/>
    <property type="match status" value="1"/>
</dbReference>
<dbReference type="GO" id="GO:0017000">
    <property type="term" value="P:antibiotic biosynthetic process"/>
    <property type="evidence" value="ECO:0007669"/>
    <property type="project" value="UniProtKB-KW"/>
</dbReference>
<evidence type="ECO:0000256" key="4">
    <source>
        <dbReference type="ARBA" id="ARBA00022679"/>
    </source>
</evidence>
<evidence type="ECO:0000256" key="3">
    <source>
        <dbReference type="ARBA" id="ARBA00022576"/>
    </source>
</evidence>
<dbReference type="Proteomes" id="UP001144096">
    <property type="component" value="Unassembled WGS sequence"/>
</dbReference>
<dbReference type="Pfam" id="PF00155">
    <property type="entry name" value="Aminotran_1_2"/>
    <property type="match status" value="1"/>
</dbReference>
<sequence>MTDRETTTTVDVVCLASSGASAREFARWRETAGAACRIVPLDLPGRGSKVRRPPARTLDDVVGGLLDELPAEREYALFGHSFGGLLAYELARRAAAEGRALPRFVVVAACRPPHDVSSALFAEAAELGDGEMLDALGAAGLISGSLRDSPAASVVVPALRADLRVLAGYVPPEPDRAAVPVDLVSWFGVADRAVSGQTAAKWRSYTSRSWSLRAFEGDHFFVREQGTACAEVLAKLAMSRGVTPVSAAVRRVRAVSLRPTESVPAGRGVALNMGEPDFATPSVIVDTAIEALRDGTTHYADLNGDPELRALIAAQASAAGVRAVSPADVLISHGGTAAVTASVLAVVDPGDRVVVPEPVYALYADAVGLAGGETVHVPGTPAHRLDFDALARALPGAKLVVLCNPVNPTGVVHSAAELAELGRLAADAGALVLVDEAYAHLVHPGCEFTGAPAVESLADRLIHVQTLSKTYAMTGWRIGYAVAPPEIAQAIKLVHRTVNGPVNSAVQRAALTALRHGPGLADGMLAAYTERRDAVLARLDAMPGVSAVRPDGAFYVLVRYPGERPSGEVAALLGEHGVAVRAGREYGPGGEGHVRISFATDLATLHAGLDRMAEVFALLCREVG</sequence>
<evidence type="ECO:0000256" key="1">
    <source>
        <dbReference type="ARBA" id="ARBA00001933"/>
    </source>
</evidence>
<dbReference type="CDD" id="cd00609">
    <property type="entry name" value="AAT_like"/>
    <property type="match status" value="1"/>
</dbReference>
<evidence type="ECO:0000313" key="10">
    <source>
        <dbReference type="Proteomes" id="UP001144096"/>
    </source>
</evidence>
<keyword evidence="10" id="KW-1185">Reference proteome</keyword>
<keyword evidence="5" id="KW-0663">Pyridoxal phosphate</keyword>
<feature type="domain" description="Thioesterase" evidence="8">
    <location>
        <begin position="12"/>
        <end position="231"/>
    </location>
</feature>
<dbReference type="InterPro" id="IPR015424">
    <property type="entry name" value="PyrdxlP-dep_Trfase"/>
</dbReference>
<dbReference type="InterPro" id="IPR001031">
    <property type="entry name" value="Thioesterase"/>
</dbReference>
<reference evidence="9" key="1">
    <citation type="submission" date="2022-06" db="EMBL/GenBank/DDBJ databases">
        <title>Amycolatopsis iheyaensis sp. nov., a new species of the genus Amycolatopsis isolated from soil in Iheya island, Japan.</title>
        <authorList>
            <person name="Ngamcharungchit C."/>
            <person name="Kanto H."/>
            <person name="Take A."/>
            <person name="Intra B."/>
            <person name="Matsumoto A."/>
            <person name="Panbangred W."/>
            <person name="Inahashi Y."/>
        </authorList>
    </citation>
    <scope>NUCLEOTIDE SEQUENCE</scope>
    <source>
        <strain evidence="9">OK19-0408</strain>
    </source>
</reference>
<protein>
    <submittedName>
        <fullName evidence="9">Aminotransferase class I/II-fold pyridoxal phosphate-dependent enzyme</fullName>
    </submittedName>
</protein>
<dbReference type="EMBL" id="JAMXQV010000025">
    <property type="protein sequence ID" value="MCR6488439.1"/>
    <property type="molecule type" value="Genomic_DNA"/>
</dbReference>
<proteinExistence type="inferred from homology"/>
<accession>A0A9X2SN71</accession>
<dbReference type="Pfam" id="PF00975">
    <property type="entry name" value="Thioesterase"/>
    <property type="match status" value="1"/>
</dbReference>
<evidence type="ECO:0000256" key="2">
    <source>
        <dbReference type="ARBA" id="ARBA00007441"/>
    </source>
</evidence>
<gene>
    <name evidence="9" type="ORF">M8542_36990</name>
</gene>
<dbReference type="GO" id="GO:0030170">
    <property type="term" value="F:pyridoxal phosphate binding"/>
    <property type="evidence" value="ECO:0007669"/>
    <property type="project" value="InterPro"/>
</dbReference>
<dbReference type="PANTHER" id="PTHR46383">
    <property type="entry name" value="ASPARTATE AMINOTRANSFERASE"/>
    <property type="match status" value="1"/>
</dbReference>
<keyword evidence="6" id="KW-0045">Antibiotic biosynthesis</keyword>
<keyword evidence="4" id="KW-0808">Transferase</keyword>
<organism evidence="9 10">
    <name type="scientific">Amycolatopsis iheyensis</name>
    <dbReference type="NCBI Taxonomy" id="2945988"/>
    <lineage>
        <taxon>Bacteria</taxon>
        <taxon>Bacillati</taxon>
        <taxon>Actinomycetota</taxon>
        <taxon>Actinomycetes</taxon>
        <taxon>Pseudonocardiales</taxon>
        <taxon>Pseudonocardiaceae</taxon>
        <taxon>Amycolatopsis</taxon>
    </lineage>
</organism>
<dbReference type="InterPro" id="IPR015422">
    <property type="entry name" value="PyrdxlP-dep_Trfase_small"/>
</dbReference>
<evidence type="ECO:0000256" key="5">
    <source>
        <dbReference type="ARBA" id="ARBA00022898"/>
    </source>
</evidence>
<evidence type="ECO:0000313" key="9">
    <source>
        <dbReference type="EMBL" id="MCR6488439.1"/>
    </source>
</evidence>
<evidence type="ECO:0000256" key="6">
    <source>
        <dbReference type="ARBA" id="ARBA00023194"/>
    </source>
</evidence>
<dbReference type="InterPro" id="IPR029058">
    <property type="entry name" value="AB_hydrolase_fold"/>
</dbReference>
<dbReference type="PANTHER" id="PTHR46383:SF1">
    <property type="entry name" value="ASPARTATE AMINOTRANSFERASE"/>
    <property type="match status" value="1"/>
</dbReference>
<dbReference type="Gene3D" id="3.40.50.1820">
    <property type="entry name" value="alpha/beta hydrolase"/>
    <property type="match status" value="1"/>
</dbReference>